<dbReference type="AlphaFoldDB" id="A0A183ICG8"/>
<protein>
    <submittedName>
        <fullName evidence="2 4">Uncharacterized protein</fullName>
    </submittedName>
</protein>
<dbReference type="Proteomes" id="UP000270296">
    <property type="component" value="Unassembled WGS sequence"/>
</dbReference>
<dbReference type="EMBL" id="UZAM01006785">
    <property type="protein sequence ID" value="VDO93944.1"/>
    <property type="molecule type" value="Genomic_DNA"/>
</dbReference>
<feature type="region of interest" description="Disordered" evidence="1">
    <location>
        <begin position="61"/>
        <end position="114"/>
    </location>
</feature>
<name>A0A183ICG8_9BILA</name>
<reference evidence="4" key="1">
    <citation type="submission" date="2016-06" db="UniProtKB">
        <authorList>
            <consortium name="WormBaseParasite"/>
        </authorList>
    </citation>
    <scope>IDENTIFICATION</scope>
</reference>
<sequence length="114" mass="13049">MELKASHRRLLSNFRVAMAEKEKYSKVRNWPRKMKENALTNAELVFQAAFYRNQECADAEKIEGDGGKHAWSPTPDYRETAGRRVSVGNVSSSQTNDDSRSSQLEYPSEVDKHQ</sequence>
<organism evidence="4">
    <name type="scientific">Soboliphyme baturini</name>
    <dbReference type="NCBI Taxonomy" id="241478"/>
    <lineage>
        <taxon>Eukaryota</taxon>
        <taxon>Metazoa</taxon>
        <taxon>Ecdysozoa</taxon>
        <taxon>Nematoda</taxon>
        <taxon>Enoplea</taxon>
        <taxon>Dorylaimia</taxon>
        <taxon>Dioctophymatida</taxon>
        <taxon>Dioctophymatoidea</taxon>
        <taxon>Soboliphymatidae</taxon>
        <taxon>Soboliphyme</taxon>
    </lineage>
</organism>
<keyword evidence="3" id="KW-1185">Reference proteome</keyword>
<feature type="compositionally biased region" description="Low complexity" evidence="1">
    <location>
        <begin position="83"/>
        <end position="96"/>
    </location>
</feature>
<evidence type="ECO:0000313" key="2">
    <source>
        <dbReference type="EMBL" id="VDO93944.1"/>
    </source>
</evidence>
<evidence type="ECO:0000313" key="3">
    <source>
        <dbReference type="Proteomes" id="UP000270296"/>
    </source>
</evidence>
<evidence type="ECO:0000256" key="1">
    <source>
        <dbReference type="SAM" id="MobiDB-lite"/>
    </source>
</evidence>
<accession>A0A183ICG8</accession>
<dbReference type="WBParaSite" id="SBAD_0000136901-mRNA-1">
    <property type="protein sequence ID" value="SBAD_0000136901-mRNA-1"/>
    <property type="gene ID" value="SBAD_0000136901"/>
</dbReference>
<reference evidence="2 3" key="2">
    <citation type="submission" date="2018-11" db="EMBL/GenBank/DDBJ databases">
        <authorList>
            <consortium name="Pathogen Informatics"/>
        </authorList>
    </citation>
    <scope>NUCLEOTIDE SEQUENCE [LARGE SCALE GENOMIC DNA]</scope>
</reference>
<proteinExistence type="predicted"/>
<gene>
    <name evidence="2" type="ORF">SBAD_LOCUS1312</name>
</gene>
<evidence type="ECO:0000313" key="4">
    <source>
        <dbReference type="WBParaSite" id="SBAD_0000136901-mRNA-1"/>
    </source>
</evidence>